<feature type="transmembrane region" description="Helical" evidence="2">
    <location>
        <begin position="155"/>
        <end position="171"/>
    </location>
</feature>
<organism evidence="3 4">
    <name type="scientific">Calderihabitans maritimus</name>
    <dbReference type="NCBI Taxonomy" id="1246530"/>
    <lineage>
        <taxon>Bacteria</taxon>
        <taxon>Bacillati</taxon>
        <taxon>Bacillota</taxon>
        <taxon>Clostridia</taxon>
        <taxon>Neomoorellales</taxon>
        <taxon>Calderihabitantaceae</taxon>
        <taxon>Calderihabitans</taxon>
    </lineage>
</organism>
<keyword evidence="2" id="KW-0472">Membrane</keyword>
<dbReference type="NCBIfam" id="TIGR02833">
    <property type="entry name" value="spore_III_AB"/>
    <property type="match status" value="1"/>
</dbReference>
<accession>A0A1Z5HXL5</accession>
<dbReference type="InterPro" id="IPR014198">
    <property type="entry name" value="Spore_III_AB"/>
</dbReference>
<name>A0A1Z5HXL5_9FIRM</name>
<dbReference type="Pfam" id="PF09548">
    <property type="entry name" value="Spore_III_AB"/>
    <property type="match status" value="1"/>
</dbReference>
<dbReference type="OrthoDB" id="1957909at2"/>
<keyword evidence="1" id="KW-0175">Coiled coil</keyword>
<dbReference type="PIRSF" id="PIRSF021435">
    <property type="entry name" value="SpoIIIAB"/>
    <property type="match status" value="1"/>
</dbReference>
<proteinExistence type="predicted"/>
<evidence type="ECO:0000313" key="3">
    <source>
        <dbReference type="EMBL" id="GAW94158.1"/>
    </source>
</evidence>
<sequence>MTKLLGAGLTVVACGLMGITVSRNYTLRPMQLRALQSALQMLETEMVFTATPLPEALERIGRHSSLPLSLLFCGASQHLKGNEGYTAAEAWEKALDSFAEYTALTTEDQEILRRFGQGLGNSSTEEQVKNLALAREQLKQQEAKAENVRQRQEKLWRNLGFVVGLVLVLIFY</sequence>
<gene>
    <name evidence="3" type="ORF">KKC1_32710</name>
</gene>
<dbReference type="Proteomes" id="UP000197032">
    <property type="component" value="Unassembled WGS sequence"/>
</dbReference>
<feature type="coiled-coil region" evidence="1">
    <location>
        <begin position="121"/>
        <end position="155"/>
    </location>
</feature>
<dbReference type="RefSeq" id="WP_088555159.1">
    <property type="nucleotide sequence ID" value="NZ_BDGJ01000198.1"/>
</dbReference>
<evidence type="ECO:0000313" key="4">
    <source>
        <dbReference type="Proteomes" id="UP000197032"/>
    </source>
</evidence>
<evidence type="ECO:0000256" key="2">
    <source>
        <dbReference type="SAM" id="Phobius"/>
    </source>
</evidence>
<dbReference type="AlphaFoldDB" id="A0A1Z5HXL5"/>
<keyword evidence="4" id="KW-1185">Reference proteome</keyword>
<comment type="caution">
    <text evidence="3">The sequence shown here is derived from an EMBL/GenBank/DDBJ whole genome shotgun (WGS) entry which is preliminary data.</text>
</comment>
<protein>
    <submittedName>
        <fullName evidence="3">Stage III sporulation protein AB</fullName>
    </submittedName>
</protein>
<evidence type="ECO:0000256" key="1">
    <source>
        <dbReference type="SAM" id="Coils"/>
    </source>
</evidence>
<dbReference type="EMBL" id="BDGJ01000198">
    <property type="protein sequence ID" value="GAW94158.1"/>
    <property type="molecule type" value="Genomic_DNA"/>
</dbReference>
<keyword evidence="2" id="KW-1133">Transmembrane helix</keyword>
<reference evidence="4" key="1">
    <citation type="journal article" date="2017" name="Appl. Environ. Microbiol.">
        <title>Genomic Analysis of Calderihabitans maritimus KKC1, a Thermophilic, Hydrogenogenic, Carboxydotrophic Bacterium Isolated from Marine Sediment.</title>
        <authorList>
            <person name="Omae K."/>
            <person name="Yoneda Y."/>
            <person name="Fukuyama Y."/>
            <person name="Yoshida T."/>
            <person name="Sako Y."/>
        </authorList>
    </citation>
    <scope>NUCLEOTIDE SEQUENCE [LARGE SCALE GENOMIC DNA]</scope>
    <source>
        <strain evidence="4">KKC1</strain>
    </source>
</reference>
<keyword evidence="2" id="KW-0812">Transmembrane</keyword>